<sequence>MKDEVSECIDLITKEIENQQNKKDDFDVTGLIKQGEIQGLEIARAILTQYWEGEN</sequence>
<dbReference type="RefSeq" id="WP_158255894.1">
    <property type="nucleotide sequence ID" value="NZ_PVXP01000015.1"/>
</dbReference>
<organism evidence="1 2">
    <name type="scientific">Clostridium luticellarii</name>
    <dbReference type="NCBI Taxonomy" id="1691940"/>
    <lineage>
        <taxon>Bacteria</taxon>
        <taxon>Bacillati</taxon>
        <taxon>Bacillota</taxon>
        <taxon>Clostridia</taxon>
        <taxon>Eubacteriales</taxon>
        <taxon>Clostridiaceae</taxon>
        <taxon>Clostridium</taxon>
    </lineage>
</organism>
<proteinExistence type="predicted"/>
<keyword evidence="2" id="KW-1185">Reference proteome</keyword>
<dbReference type="Proteomes" id="UP000237798">
    <property type="component" value="Unassembled WGS sequence"/>
</dbReference>
<comment type="caution">
    <text evidence="1">The sequence shown here is derived from an EMBL/GenBank/DDBJ whole genome shotgun (WGS) entry which is preliminary data.</text>
</comment>
<evidence type="ECO:0000313" key="2">
    <source>
        <dbReference type="Proteomes" id="UP000237798"/>
    </source>
</evidence>
<evidence type="ECO:0000313" key="1">
    <source>
        <dbReference type="EMBL" id="PRR85528.1"/>
    </source>
</evidence>
<reference evidence="1 2" key="1">
    <citation type="submission" date="2018-03" db="EMBL/GenBank/DDBJ databases">
        <title>Genome sequence of Clostridium luticellarii DSM 29923.</title>
        <authorList>
            <person name="Poehlein A."/>
            <person name="Daniel R."/>
        </authorList>
    </citation>
    <scope>NUCLEOTIDE SEQUENCE [LARGE SCALE GENOMIC DNA]</scope>
    <source>
        <strain evidence="1 2">DSM 29923</strain>
    </source>
</reference>
<dbReference type="AlphaFoldDB" id="A0A2T0BNQ6"/>
<accession>A0A2T0BNQ6</accession>
<gene>
    <name evidence="1" type="ORF">CLLU_14490</name>
</gene>
<dbReference type="EMBL" id="PVXP01000015">
    <property type="protein sequence ID" value="PRR85528.1"/>
    <property type="molecule type" value="Genomic_DNA"/>
</dbReference>
<name>A0A2T0BNQ6_9CLOT</name>
<protein>
    <submittedName>
        <fullName evidence="1">Uncharacterized protein</fullName>
    </submittedName>
</protein>